<sequence>MLLGAGMLPTQAQAPKGTVKGRIVDSKGGEPLPFASVRVFVSSANAKGNEGLVTGGVADDAGNIDFPAPFGTYYALIEFMGYTALKTPQFVLSKEKPTYDLGSVKLVSSTNTLDEVVVQAEKSSMELSLDKRIFNVGKDLANAGGTATDILSNIPSVSVDPEGGVKLRGSGNVRILVDGKPSGLVSFKGGGGLQQLPGSLIERVEIITNPSARYEAEGMAGIINIILKKERKEGFNGSFEVITGQPVNYGGAANLNYRHRKVNFFINYGIAYRISPWRSSQDQEVYRNDTTFYTRQTATGKIRGFNQNIRGGLDFFFTEKSILTASYLFRRSDANRVTNITYRDFASSFQNPTGTTYRRQDEDEIEPNSEYVLSWRRQFARQGHELTTEVRFLDNWENSDQLFTQRTERPDGGVDPTRNVLQNSVNDEFEKQLLFQVDYVQPLWKEGKFETGLRTSFRDMVNDYVVNERNEQGDWVPLPDLQNYFIYNENIHAAYGILGNKSNRISYQVGIRAEYTDVKTTLRQTNAVNPRRYANLFPSAHFTYNITQDNALQLSYSRRIRRPVYNDLSPFMTFADSRNFSSGNPNLNPEYSNVFEIGHIKYFDKGSFTSSIYYRMTQDKIERIRQVNADGFSVTRPENLLSENAYGVEFTSTLTPVKWWKNDFNFNLFHANIDGSNILDSYKRQTYSWFARQTSRFTLGQGFDTQVRINYEAPQKTAQGTLKSLFYLDLSASKDVFKGRGTLNFSVLDVFNSRRYRSITEGPNFYTFSNSQRRMRQVNLTLNYRINQKKSDKPKKEGEEF</sequence>
<dbReference type="AlphaFoldDB" id="A0A7C9FF27"/>
<dbReference type="Pfam" id="PF07715">
    <property type="entry name" value="Plug"/>
    <property type="match status" value="1"/>
</dbReference>
<accession>A0A7C9FF27</accession>
<dbReference type="InterPro" id="IPR008969">
    <property type="entry name" value="CarboxyPept-like_regulatory"/>
</dbReference>
<keyword evidence="3" id="KW-0998">Cell outer membrane</keyword>
<dbReference type="InterPro" id="IPR012910">
    <property type="entry name" value="Plug_dom"/>
</dbReference>
<protein>
    <submittedName>
        <fullName evidence="6">TonB-dependent receptor</fullName>
    </submittedName>
</protein>
<dbReference type="SUPFAM" id="SSF56935">
    <property type="entry name" value="Porins"/>
    <property type="match status" value="1"/>
</dbReference>
<evidence type="ECO:0000259" key="4">
    <source>
        <dbReference type="Pfam" id="PF07715"/>
    </source>
</evidence>
<keyword evidence="6" id="KW-0675">Receptor</keyword>
<keyword evidence="7" id="KW-1185">Reference proteome</keyword>
<dbReference type="InterPro" id="IPR041700">
    <property type="entry name" value="OMP_b-brl_3"/>
</dbReference>
<dbReference type="PANTHER" id="PTHR40980:SF4">
    <property type="entry name" value="TONB-DEPENDENT RECEPTOR-LIKE BETA-BARREL DOMAIN-CONTAINING PROTEIN"/>
    <property type="match status" value="1"/>
</dbReference>
<gene>
    <name evidence="6" type="ORF">GBK04_23710</name>
</gene>
<dbReference type="Proteomes" id="UP000479293">
    <property type="component" value="Unassembled WGS sequence"/>
</dbReference>
<evidence type="ECO:0000256" key="1">
    <source>
        <dbReference type="ARBA" id="ARBA00004442"/>
    </source>
</evidence>
<dbReference type="PANTHER" id="PTHR40980">
    <property type="entry name" value="PLUG DOMAIN-CONTAINING PROTEIN"/>
    <property type="match status" value="1"/>
</dbReference>
<evidence type="ECO:0000256" key="2">
    <source>
        <dbReference type="ARBA" id="ARBA00023136"/>
    </source>
</evidence>
<name>A0A7C9FF27_9BACT</name>
<dbReference type="InterPro" id="IPR037066">
    <property type="entry name" value="Plug_dom_sf"/>
</dbReference>
<dbReference type="InterPro" id="IPR036942">
    <property type="entry name" value="Beta-barrel_TonB_sf"/>
</dbReference>
<evidence type="ECO:0000256" key="3">
    <source>
        <dbReference type="ARBA" id="ARBA00023237"/>
    </source>
</evidence>
<evidence type="ECO:0000313" key="7">
    <source>
        <dbReference type="Proteomes" id="UP000479293"/>
    </source>
</evidence>
<dbReference type="Gene3D" id="2.170.130.10">
    <property type="entry name" value="TonB-dependent receptor, plug domain"/>
    <property type="match status" value="1"/>
</dbReference>
<feature type="domain" description="TonB-dependent receptor plug" evidence="4">
    <location>
        <begin position="144"/>
        <end position="222"/>
    </location>
</feature>
<dbReference type="Gene3D" id="2.40.170.20">
    <property type="entry name" value="TonB-dependent receptor, beta-barrel domain"/>
    <property type="match status" value="1"/>
</dbReference>
<comment type="caution">
    <text evidence="6">The sequence shown here is derived from an EMBL/GenBank/DDBJ whole genome shotgun (WGS) entry which is preliminary data.</text>
</comment>
<proteinExistence type="predicted"/>
<dbReference type="EMBL" id="WHLY01000002">
    <property type="protein sequence ID" value="MPR36267.1"/>
    <property type="molecule type" value="Genomic_DNA"/>
</dbReference>
<comment type="subcellular location">
    <subcellularLocation>
        <location evidence="1">Cell outer membrane</location>
    </subcellularLocation>
</comment>
<evidence type="ECO:0000259" key="5">
    <source>
        <dbReference type="Pfam" id="PF14905"/>
    </source>
</evidence>
<reference evidence="6 7" key="1">
    <citation type="submission" date="2019-10" db="EMBL/GenBank/DDBJ databases">
        <title>Draft Genome Sequence of Cytophagaceae sp. SJW1-29.</title>
        <authorList>
            <person name="Choi A."/>
        </authorList>
    </citation>
    <scope>NUCLEOTIDE SEQUENCE [LARGE SCALE GENOMIC DNA]</scope>
    <source>
        <strain evidence="6 7">SJW1-29</strain>
    </source>
</reference>
<evidence type="ECO:0000313" key="6">
    <source>
        <dbReference type="EMBL" id="MPR36267.1"/>
    </source>
</evidence>
<dbReference type="Pfam" id="PF14905">
    <property type="entry name" value="OMP_b-brl_3"/>
    <property type="match status" value="1"/>
</dbReference>
<keyword evidence="2" id="KW-0472">Membrane</keyword>
<feature type="domain" description="Outer membrane protein beta-barrel" evidence="5">
    <location>
        <begin position="378"/>
        <end position="784"/>
    </location>
</feature>
<dbReference type="GO" id="GO:0009279">
    <property type="term" value="C:cell outer membrane"/>
    <property type="evidence" value="ECO:0007669"/>
    <property type="project" value="UniProtKB-SubCell"/>
</dbReference>
<dbReference type="SUPFAM" id="SSF49464">
    <property type="entry name" value="Carboxypeptidase regulatory domain-like"/>
    <property type="match status" value="1"/>
</dbReference>
<organism evidence="6 7">
    <name type="scientific">Salmonirosea aquatica</name>
    <dbReference type="NCBI Taxonomy" id="2654236"/>
    <lineage>
        <taxon>Bacteria</taxon>
        <taxon>Pseudomonadati</taxon>
        <taxon>Bacteroidota</taxon>
        <taxon>Cytophagia</taxon>
        <taxon>Cytophagales</taxon>
        <taxon>Spirosomataceae</taxon>
        <taxon>Salmonirosea</taxon>
    </lineage>
</organism>